<proteinExistence type="inferred from homology"/>
<dbReference type="InParanoid" id="L2GP92"/>
<comment type="similarity">
    <text evidence="2">Belongs to the snRNP Sm proteins family.</text>
</comment>
<gene>
    <name evidence="10" type="ORF">VICG_00735</name>
</gene>
<keyword evidence="6" id="KW-0508">mRNA splicing</keyword>
<dbReference type="STRING" id="993615.L2GP92"/>
<dbReference type="InterPro" id="IPR010920">
    <property type="entry name" value="LSM_dom_sf"/>
</dbReference>
<evidence type="ECO:0000256" key="1">
    <source>
        <dbReference type="ARBA" id="ARBA00004123"/>
    </source>
</evidence>
<dbReference type="FunCoup" id="L2GP92">
    <property type="interactions" value="251"/>
</dbReference>
<evidence type="ECO:0000256" key="6">
    <source>
        <dbReference type="ARBA" id="ARBA00023187"/>
    </source>
</evidence>
<keyword evidence="5" id="KW-0694">RNA-binding</keyword>
<dbReference type="GeneID" id="19881451"/>
<feature type="domain" description="Sm" evidence="9">
    <location>
        <begin position="2"/>
        <end position="74"/>
    </location>
</feature>
<sequence length="92" mass="10655">MIFLEYFKRHLSKTVTIVLKNEMKITGILNNVDHFLNLQVTAAKIEHDGMGLQKLDLCSIRGSSVKFVELEKNEDLERRVSEATLLRFSFDK</sequence>
<comment type="subcellular location">
    <subcellularLocation>
        <location evidence="1">Nucleus</location>
    </subcellularLocation>
</comment>
<keyword evidence="4" id="KW-0747">Spliceosome</keyword>
<accession>L2GP92</accession>
<evidence type="ECO:0000313" key="11">
    <source>
        <dbReference type="Proteomes" id="UP000011082"/>
    </source>
</evidence>
<evidence type="ECO:0000256" key="7">
    <source>
        <dbReference type="ARBA" id="ARBA00023242"/>
    </source>
</evidence>
<dbReference type="GO" id="GO:1990726">
    <property type="term" value="C:Lsm1-7-Pat1 complex"/>
    <property type="evidence" value="ECO:0007669"/>
    <property type="project" value="TreeGrafter"/>
</dbReference>
<evidence type="ECO:0000256" key="2">
    <source>
        <dbReference type="ARBA" id="ARBA00006850"/>
    </source>
</evidence>
<evidence type="ECO:0000313" key="10">
    <source>
        <dbReference type="EMBL" id="ELA42335.1"/>
    </source>
</evidence>
<name>L2GP92_VITCO</name>
<evidence type="ECO:0000256" key="5">
    <source>
        <dbReference type="ARBA" id="ARBA00022884"/>
    </source>
</evidence>
<dbReference type="Pfam" id="PF01423">
    <property type="entry name" value="LSM"/>
    <property type="match status" value="1"/>
</dbReference>
<evidence type="ECO:0000259" key="9">
    <source>
        <dbReference type="PROSITE" id="PS52002"/>
    </source>
</evidence>
<dbReference type="GO" id="GO:0046540">
    <property type="term" value="C:U4/U6 x U5 tri-snRNP complex"/>
    <property type="evidence" value="ECO:0007669"/>
    <property type="project" value="TreeGrafter"/>
</dbReference>
<evidence type="ECO:0000256" key="8">
    <source>
        <dbReference type="ARBA" id="ARBA00023274"/>
    </source>
</evidence>
<dbReference type="EMBL" id="JH370133">
    <property type="protein sequence ID" value="ELA42335.1"/>
    <property type="molecule type" value="Genomic_DNA"/>
</dbReference>
<keyword evidence="7" id="KW-0539">Nucleus</keyword>
<dbReference type="InterPro" id="IPR047575">
    <property type="entry name" value="Sm"/>
</dbReference>
<dbReference type="Gene3D" id="2.30.30.100">
    <property type="match status" value="1"/>
</dbReference>
<dbReference type="InterPro" id="IPR001163">
    <property type="entry name" value="Sm_dom_euk/arc"/>
</dbReference>
<dbReference type="AlphaFoldDB" id="L2GP92"/>
<dbReference type="PROSITE" id="PS52002">
    <property type="entry name" value="SM"/>
    <property type="match status" value="1"/>
</dbReference>
<dbReference type="GO" id="GO:0071011">
    <property type="term" value="C:precatalytic spliceosome"/>
    <property type="evidence" value="ECO:0007669"/>
    <property type="project" value="TreeGrafter"/>
</dbReference>
<dbReference type="PANTHER" id="PTHR13829">
    <property type="entry name" value="SNRNP CORE PROTEIN FAMILY MEMBER"/>
    <property type="match status" value="1"/>
</dbReference>
<keyword evidence="8" id="KW-0687">Ribonucleoprotein</keyword>
<protein>
    <recommendedName>
        <fullName evidence="9">Sm domain-containing protein</fullName>
    </recommendedName>
</protein>
<dbReference type="OMA" id="DNISCTD"/>
<dbReference type="InterPro" id="IPR016654">
    <property type="entry name" value="U6_snRNA_Lsm2"/>
</dbReference>
<dbReference type="SUPFAM" id="SSF50182">
    <property type="entry name" value="Sm-like ribonucleoproteins"/>
    <property type="match status" value="1"/>
</dbReference>
<evidence type="ECO:0000256" key="3">
    <source>
        <dbReference type="ARBA" id="ARBA00022664"/>
    </source>
</evidence>
<dbReference type="SMART" id="SM00651">
    <property type="entry name" value="Sm"/>
    <property type="match status" value="1"/>
</dbReference>
<dbReference type="RefSeq" id="XP_007604186.1">
    <property type="nucleotide sequence ID" value="XM_007604124.1"/>
</dbReference>
<evidence type="ECO:0000256" key="4">
    <source>
        <dbReference type="ARBA" id="ARBA00022728"/>
    </source>
</evidence>
<organism evidence="10 11">
    <name type="scientific">Vittaforma corneae (strain ATCC 50505)</name>
    <name type="common">Microsporidian parasite</name>
    <name type="synonym">Nosema corneum</name>
    <dbReference type="NCBI Taxonomy" id="993615"/>
    <lineage>
        <taxon>Eukaryota</taxon>
        <taxon>Fungi</taxon>
        <taxon>Fungi incertae sedis</taxon>
        <taxon>Microsporidia</taxon>
        <taxon>Nosematidae</taxon>
        <taxon>Vittaforma</taxon>
    </lineage>
</organism>
<dbReference type="VEuPathDB" id="MicrosporidiaDB:VICG_00735"/>
<keyword evidence="3" id="KW-0507">mRNA processing</keyword>
<dbReference type="OrthoDB" id="10256176at2759"/>
<keyword evidence="11" id="KW-1185">Reference proteome</keyword>
<dbReference type="GO" id="GO:0003723">
    <property type="term" value="F:RNA binding"/>
    <property type="evidence" value="ECO:0007669"/>
    <property type="project" value="UniProtKB-KW"/>
</dbReference>
<dbReference type="PANTHER" id="PTHR13829:SF2">
    <property type="entry name" value="U6 SNRNA-ASSOCIATED SM-LIKE PROTEIN LSM2"/>
    <property type="match status" value="1"/>
</dbReference>
<dbReference type="GO" id="GO:0000932">
    <property type="term" value="C:P-body"/>
    <property type="evidence" value="ECO:0007669"/>
    <property type="project" value="TreeGrafter"/>
</dbReference>
<dbReference type="Proteomes" id="UP000011082">
    <property type="component" value="Unassembled WGS sequence"/>
</dbReference>
<dbReference type="GO" id="GO:0071013">
    <property type="term" value="C:catalytic step 2 spliceosome"/>
    <property type="evidence" value="ECO:0007669"/>
    <property type="project" value="TreeGrafter"/>
</dbReference>
<dbReference type="HOGENOM" id="CLU_130474_4_0_1"/>
<dbReference type="GO" id="GO:0000398">
    <property type="term" value="P:mRNA splicing, via spliceosome"/>
    <property type="evidence" value="ECO:0007669"/>
    <property type="project" value="TreeGrafter"/>
</dbReference>
<dbReference type="GO" id="GO:0005688">
    <property type="term" value="C:U6 snRNP"/>
    <property type="evidence" value="ECO:0007669"/>
    <property type="project" value="TreeGrafter"/>
</dbReference>
<reference evidence="11" key="1">
    <citation type="submission" date="2011-05" db="EMBL/GenBank/DDBJ databases">
        <title>The genome sequence of Vittaforma corneae strain ATCC 50505.</title>
        <authorList>
            <consortium name="The Broad Institute Genome Sequencing Platform"/>
            <person name="Cuomo C."/>
            <person name="Didier E."/>
            <person name="Bowers L."/>
            <person name="Young S.K."/>
            <person name="Zeng Q."/>
            <person name="Gargeya S."/>
            <person name="Fitzgerald M."/>
            <person name="Haas B."/>
            <person name="Abouelleil A."/>
            <person name="Alvarado L."/>
            <person name="Arachchi H.M."/>
            <person name="Berlin A."/>
            <person name="Chapman S.B."/>
            <person name="Gearin G."/>
            <person name="Goldberg J."/>
            <person name="Griggs A."/>
            <person name="Gujja S."/>
            <person name="Hansen M."/>
            <person name="Heiman D."/>
            <person name="Howarth C."/>
            <person name="Larimer J."/>
            <person name="Lui A."/>
            <person name="MacDonald P.J.P."/>
            <person name="McCowen C."/>
            <person name="Montmayeur A."/>
            <person name="Murphy C."/>
            <person name="Neiman D."/>
            <person name="Pearson M."/>
            <person name="Priest M."/>
            <person name="Roberts A."/>
            <person name="Saif S."/>
            <person name="Shea T."/>
            <person name="Sisk P."/>
            <person name="Stolte C."/>
            <person name="Sykes S."/>
            <person name="Wortman J."/>
            <person name="Nusbaum C."/>
            <person name="Birren B."/>
        </authorList>
    </citation>
    <scope>NUCLEOTIDE SEQUENCE [LARGE SCALE GENOMIC DNA]</scope>
    <source>
        <strain evidence="11">ATCC 50505</strain>
    </source>
</reference>